<dbReference type="Proteomes" id="UP000187209">
    <property type="component" value="Unassembled WGS sequence"/>
</dbReference>
<reference evidence="3 4" key="1">
    <citation type="submission" date="2016-11" db="EMBL/GenBank/DDBJ databases">
        <title>The macronuclear genome of Stentor coeruleus: a giant cell with tiny introns.</title>
        <authorList>
            <person name="Slabodnick M."/>
            <person name="Ruby J.G."/>
            <person name="Reiff S.B."/>
            <person name="Swart E.C."/>
            <person name="Gosai S."/>
            <person name="Prabakaran S."/>
            <person name="Witkowska E."/>
            <person name="Larue G.E."/>
            <person name="Fisher S."/>
            <person name="Freeman R.M."/>
            <person name="Gunawardena J."/>
            <person name="Chu W."/>
            <person name="Stover N.A."/>
            <person name="Gregory B.D."/>
            <person name="Nowacki M."/>
            <person name="Derisi J."/>
            <person name="Roy S.W."/>
            <person name="Marshall W.F."/>
            <person name="Sood P."/>
        </authorList>
    </citation>
    <scope>NUCLEOTIDE SEQUENCE [LARGE SCALE GENOMIC DNA]</scope>
    <source>
        <strain evidence="3">WM001</strain>
    </source>
</reference>
<keyword evidence="2" id="KW-0732">Signal</keyword>
<gene>
    <name evidence="3" type="ORF">SteCoe_25301</name>
</gene>
<dbReference type="AlphaFoldDB" id="A0A1R2BFH7"/>
<keyword evidence="1" id="KW-0472">Membrane</keyword>
<keyword evidence="4" id="KW-1185">Reference proteome</keyword>
<feature type="chain" id="PRO_5012481119" evidence="2">
    <location>
        <begin position="18"/>
        <end position="80"/>
    </location>
</feature>
<evidence type="ECO:0000256" key="1">
    <source>
        <dbReference type="SAM" id="Phobius"/>
    </source>
</evidence>
<keyword evidence="1" id="KW-0812">Transmembrane</keyword>
<comment type="caution">
    <text evidence="3">The sequence shown here is derived from an EMBL/GenBank/DDBJ whole genome shotgun (WGS) entry which is preliminary data.</text>
</comment>
<dbReference type="EMBL" id="MPUH01000685">
    <property type="protein sequence ID" value="OMJ75523.1"/>
    <property type="molecule type" value="Genomic_DNA"/>
</dbReference>
<sequence length="80" mass="9388">MLKILFRLLALVLLSSGESLDNFKTTEYFMVTRSITLYLLILWFTFMYICIVRTIKYNPKSIIFNNGLTNRLSNRDSAVQ</sequence>
<name>A0A1R2BFH7_9CILI</name>
<feature type="signal peptide" evidence="2">
    <location>
        <begin position="1"/>
        <end position="17"/>
    </location>
</feature>
<evidence type="ECO:0000313" key="4">
    <source>
        <dbReference type="Proteomes" id="UP000187209"/>
    </source>
</evidence>
<keyword evidence="1" id="KW-1133">Transmembrane helix</keyword>
<protein>
    <submittedName>
        <fullName evidence="3">Uncharacterized protein</fullName>
    </submittedName>
</protein>
<feature type="transmembrane region" description="Helical" evidence="1">
    <location>
        <begin position="35"/>
        <end position="55"/>
    </location>
</feature>
<organism evidence="3 4">
    <name type="scientific">Stentor coeruleus</name>
    <dbReference type="NCBI Taxonomy" id="5963"/>
    <lineage>
        <taxon>Eukaryota</taxon>
        <taxon>Sar</taxon>
        <taxon>Alveolata</taxon>
        <taxon>Ciliophora</taxon>
        <taxon>Postciliodesmatophora</taxon>
        <taxon>Heterotrichea</taxon>
        <taxon>Heterotrichida</taxon>
        <taxon>Stentoridae</taxon>
        <taxon>Stentor</taxon>
    </lineage>
</organism>
<evidence type="ECO:0000313" key="3">
    <source>
        <dbReference type="EMBL" id="OMJ75523.1"/>
    </source>
</evidence>
<accession>A0A1R2BFH7</accession>
<proteinExistence type="predicted"/>
<evidence type="ECO:0000256" key="2">
    <source>
        <dbReference type="SAM" id="SignalP"/>
    </source>
</evidence>